<keyword evidence="2" id="KW-1185">Reference proteome</keyword>
<accession>A0A017HHW2</accession>
<evidence type="ECO:0000313" key="2">
    <source>
        <dbReference type="Proteomes" id="UP000019666"/>
    </source>
</evidence>
<dbReference type="OrthoDB" id="9793400at2"/>
<reference evidence="1 2" key="1">
    <citation type="submission" date="2013-02" db="EMBL/GenBank/DDBJ databases">
        <authorList>
            <person name="Fiebig A."/>
            <person name="Goeker M."/>
            <person name="Klenk H.-P.P."/>
        </authorList>
    </citation>
    <scope>NUCLEOTIDE SEQUENCE [LARGE SCALE GENOMIC DNA]</scope>
    <source>
        <strain evidence="1 2">DSM 19309</strain>
    </source>
</reference>
<gene>
    <name evidence="1" type="ORF">Rumeso_04512</name>
</gene>
<dbReference type="AlphaFoldDB" id="A0A017HHW2"/>
<dbReference type="RefSeq" id="WP_156362688.1">
    <property type="nucleotide sequence ID" value="NZ_KK088555.1"/>
</dbReference>
<organism evidence="1 2">
    <name type="scientific">Rubellimicrobium mesophilum DSM 19309</name>
    <dbReference type="NCBI Taxonomy" id="442562"/>
    <lineage>
        <taxon>Bacteria</taxon>
        <taxon>Pseudomonadati</taxon>
        <taxon>Pseudomonadota</taxon>
        <taxon>Alphaproteobacteria</taxon>
        <taxon>Rhodobacterales</taxon>
        <taxon>Roseobacteraceae</taxon>
        <taxon>Rubellimicrobium</taxon>
    </lineage>
</organism>
<proteinExistence type="predicted"/>
<evidence type="ECO:0000313" key="1">
    <source>
        <dbReference type="EMBL" id="EYD73915.1"/>
    </source>
</evidence>
<comment type="caution">
    <text evidence="1">The sequence shown here is derived from an EMBL/GenBank/DDBJ whole genome shotgun (WGS) entry which is preliminary data.</text>
</comment>
<name>A0A017HHW2_9RHOB</name>
<dbReference type="Proteomes" id="UP000019666">
    <property type="component" value="Unassembled WGS sequence"/>
</dbReference>
<sequence length="82" mass="8833">MALGALRPYVSSHETCRHSGRGVKASGPSARFADPRRSEAALRLLARQGVTLGGFSGGVFPLMRAQAMGRHRPSVHWCYEGP</sequence>
<dbReference type="HOGENOM" id="CLU_2556188_0_0_5"/>
<dbReference type="EMBL" id="AOSK01000127">
    <property type="protein sequence ID" value="EYD73915.1"/>
    <property type="molecule type" value="Genomic_DNA"/>
</dbReference>
<protein>
    <submittedName>
        <fullName evidence="1">Transcriptional regulator, AraC family, putative</fullName>
    </submittedName>
</protein>
<dbReference type="STRING" id="442562.Rumeso_04512"/>